<feature type="non-terminal residue" evidence="11">
    <location>
        <position position="1080"/>
    </location>
</feature>
<keyword evidence="4 8" id="KW-0175">Coiled coil</keyword>
<feature type="coiled-coil region" evidence="8">
    <location>
        <begin position="544"/>
        <end position="589"/>
    </location>
</feature>
<feature type="repeat" description="RPEL" evidence="7">
    <location>
        <begin position="128"/>
        <end position="153"/>
    </location>
</feature>
<feature type="region of interest" description="Disordered" evidence="9">
    <location>
        <begin position="461"/>
        <end position="503"/>
    </location>
</feature>
<dbReference type="GO" id="GO:0051145">
    <property type="term" value="P:smooth muscle cell differentiation"/>
    <property type="evidence" value="ECO:0007669"/>
    <property type="project" value="TreeGrafter"/>
</dbReference>
<feature type="repeat" description="RPEL" evidence="7">
    <location>
        <begin position="84"/>
        <end position="109"/>
    </location>
</feature>
<dbReference type="GO" id="GO:0003713">
    <property type="term" value="F:transcription coactivator activity"/>
    <property type="evidence" value="ECO:0007669"/>
    <property type="project" value="TreeGrafter"/>
</dbReference>
<evidence type="ECO:0000256" key="1">
    <source>
        <dbReference type="ARBA" id="ARBA00004123"/>
    </source>
</evidence>
<feature type="region of interest" description="Disordered" evidence="9">
    <location>
        <begin position="750"/>
        <end position="774"/>
    </location>
</feature>
<dbReference type="Gene3D" id="1.10.720.30">
    <property type="entry name" value="SAP domain"/>
    <property type="match status" value="1"/>
</dbReference>
<evidence type="ECO:0000256" key="2">
    <source>
        <dbReference type="ARBA" id="ARBA00022737"/>
    </source>
</evidence>
<comment type="caution">
    <text evidence="11">The sequence shown here is derived from an EMBL/GenBank/DDBJ whole genome shotgun (WGS) entry which is preliminary data.</text>
</comment>
<organism evidence="11 12">
    <name type="scientific">Formicarius rufipectus</name>
    <dbReference type="NCBI Taxonomy" id="1118560"/>
    <lineage>
        <taxon>Eukaryota</taxon>
        <taxon>Metazoa</taxon>
        <taxon>Chordata</taxon>
        <taxon>Craniata</taxon>
        <taxon>Vertebrata</taxon>
        <taxon>Euteleostomi</taxon>
        <taxon>Archelosauria</taxon>
        <taxon>Archosauria</taxon>
        <taxon>Dinosauria</taxon>
        <taxon>Saurischia</taxon>
        <taxon>Theropoda</taxon>
        <taxon>Coelurosauria</taxon>
        <taxon>Aves</taxon>
        <taxon>Neognathae</taxon>
        <taxon>Neoaves</taxon>
        <taxon>Telluraves</taxon>
        <taxon>Australaves</taxon>
        <taxon>Passeriformes</taxon>
        <taxon>Formicariidae</taxon>
        <taxon>Formicarius</taxon>
    </lineage>
</organism>
<dbReference type="GO" id="GO:0045944">
    <property type="term" value="P:positive regulation of transcription by RNA polymerase II"/>
    <property type="evidence" value="ECO:0007669"/>
    <property type="project" value="TreeGrafter"/>
</dbReference>
<dbReference type="PROSITE" id="PS50800">
    <property type="entry name" value="SAP"/>
    <property type="match status" value="1"/>
</dbReference>
<feature type="compositionally biased region" description="Low complexity" evidence="9">
    <location>
        <begin position="244"/>
        <end position="256"/>
    </location>
</feature>
<dbReference type="AlphaFoldDB" id="A0A7L0NTN4"/>
<dbReference type="InterPro" id="IPR003034">
    <property type="entry name" value="SAP_dom"/>
</dbReference>
<dbReference type="FunFam" id="1.10.720.30:FF:000002">
    <property type="entry name" value="Myocardin related transcription factor A"/>
    <property type="match status" value="1"/>
</dbReference>
<feature type="region of interest" description="Disordered" evidence="9">
    <location>
        <begin position="611"/>
        <end position="642"/>
    </location>
</feature>
<evidence type="ECO:0000259" key="10">
    <source>
        <dbReference type="PROSITE" id="PS50800"/>
    </source>
</evidence>
<keyword evidence="5" id="KW-0804">Transcription</keyword>
<feature type="compositionally biased region" description="Polar residues" evidence="9">
    <location>
        <begin position="624"/>
        <end position="642"/>
    </location>
</feature>
<sequence length="1080" mass="117712">MIDSSKKQQQGLAEILSAGDLKPLKEKECLEVNSQKTLKEVLQLRLQQRRTREQLVDQGIMPPLKSPAAFHEQIKSLERARTENFLKHKIRSRPDRSELVRMHILEETVAEPSLQATQMKLKRARLADDLNEKIAQRPGPMELVEKNILPVDSSVKEAIIGGQENYPQALDDFSFDEDSSDALSPDQPASQESQGSAASPGEPKTSDSPSPITSNTATSTQYPPLTSPVPEFLKTPSTLEQHVTRSTTATTLTTNTVSAAKPGPTLVKQSHPKNPNDKHRSKKCKEPKPRVKKLKYHQYIPPDQKGEKNEPQMDSNYARLLQQQQLFLQLQILSQQQQHYNYQTILPAPLKYVKHCLSPTAGSPRQGCSAPGRKPGPLPASLDDMKVAELKMELKLRGLPVSGTKTDLIERLKTYQDLNNNGVATSTSVTVTTSPGATGNTAEVTVAFPVATLNKPVANTISSFPPEKTSSGPGSKAVNPENISSPLPISPSPSEQSSLSTDDTSMADTFTEMMTMMSPSQFLSTSPLRANINDDNQTRSSGSISAIELDVAEKDRKLQEKEKQIEELKRKLEQEQKLVEVLKMQLEVEKRGQQQQSQTPGNPAALEQKQFSASVKDETAPADCSSTSQSVPGASHSLGQSVYTSGQNPVAKKAVVIKQEIPVAKAESQNAISQFYVSPQRQPQTAVVAQPQALLTTQGTAQLLLPLSIQGPNSATAVQLPVGNIKLQVRAPSQAGIQTPPQIPAPISSSGLAQTAPQMHTPQSKQNTITQHALGQTQQIRKVFPPTTSNTVFSYQTAPVTTPSQSFINKTSNSNIHTGGNQVPSVQNGPATPNKPGSPSQAQPYIVQQPLFNNTVSKTKDPPRYEEAIKQTRNIQTPHREISSAHSQQMDDLFDILIKSGEISLPIKEEPSPISKMRPVTANITTMPVNTVISRPPPQIQMAPPPVSLEPTTSLSISLENQLEALLDGTLPSGNEIPQLTGSNEDRESFSLIEDLQNDLLNHSSILDHSHSPMETSDPQFTTNNSCLSLDLPDTNLDNMEWLDITMPSSSSGLTPLSSAAPSVFSTDFLDPQDLQLHWD</sequence>
<comment type="subcellular location">
    <subcellularLocation>
        <location evidence="1">Nucleus</location>
    </subcellularLocation>
</comment>
<dbReference type="EMBL" id="VXAU01005175">
    <property type="protein sequence ID" value="NXK96257.1"/>
    <property type="molecule type" value="Genomic_DNA"/>
</dbReference>
<feature type="region of interest" description="Disordered" evidence="9">
    <location>
        <begin position="168"/>
        <end position="292"/>
    </location>
</feature>
<dbReference type="Pfam" id="PF02037">
    <property type="entry name" value="SAP"/>
    <property type="match status" value="1"/>
</dbReference>
<gene>
    <name evidence="11" type="primary">Mkl2</name>
    <name evidence="11" type="ORF">FORRUF_R02108</name>
</gene>
<dbReference type="SUPFAM" id="SSF68906">
    <property type="entry name" value="SAP domain"/>
    <property type="match status" value="1"/>
</dbReference>
<dbReference type="InterPro" id="IPR043451">
    <property type="entry name" value="Myocardin-like"/>
</dbReference>
<dbReference type="Gene3D" id="6.10.150.10">
    <property type="match status" value="1"/>
</dbReference>
<name>A0A7L0NTN4_9PASS</name>
<feature type="repeat" description="RPEL" evidence="7">
    <location>
        <begin position="40"/>
        <end position="65"/>
    </location>
</feature>
<dbReference type="SMART" id="SM00513">
    <property type="entry name" value="SAP"/>
    <property type="match status" value="1"/>
</dbReference>
<feature type="compositionally biased region" description="Basic and acidic residues" evidence="9">
    <location>
        <begin position="274"/>
        <end position="289"/>
    </location>
</feature>
<evidence type="ECO:0000313" key="12">
    <source>
        <dbReference type="Proteomes" id="UP000520463"/>
    </source>
</evidence>
<keyword evidence="2" id="KW-0677">Repeat</keyword>
<dbReference type="OrthoDB" id="197676at2759"/>
<dbReference type="Pfam" id="PF02755">
    <property type="entry name" value="RPEL"/>
    <property type="match status" value="2"/>
</dbReference>
<dbReference type="Gene3D" id="6.10.140.2040">
    <property type="match status" value="1"/>
</dbReference>
<accession>A0A7L0NTN4</accession>
<reference evidence="11 12" key="1">
    <citation type="submission" date="2019-09" db="EMBL/GenBank/DDBJ databases">
        <title>Bird 10,000 Genomes (B10K) Project - Family phase.</title>
        <authorList>
            <person name="Zhang G."/>
        </authorList>
    </citation>
    <scope>NUCLEOTIDE SEQUENCE [LARGE SCALE GENOMIC DNA]</scope>
    <source>
        <strain evidence="11">B10K-DU-001-43</strain>
        <tissue evidence="11">Muscle</tissue>
    </source>
</reference>
<keyword evidence="12" id="KW-1185">Reference proteome</keyword>
<feature type="compositionally biased region" description="Polar residues" evidence="9">
    <location>
        <begin position="206"/>
        <end position="224"/>
    </location>
</feature>
<keyword evidence="6" id="KW-0539">Nucleus</keyword>
<dbReference type="InterPro" id="IPR036361">
    <property type="entry name" value="SAP_dom_sf"/>
</dbReference>
<dbReference type="InterPro" id="IPR004018">
    <property type="entry name" value="RPEL_repeat"/>
</dbReference>
<dbReference type="PROSITE" id="PS51073">
    <property type="entry name" value="RPEL"/>
    <property type="match status" value="3"/>
</dbReference>
<feature type="compositionally biased region" description="Low complexity" evidence="9">
    <location>
        <begin position="479"/>
        <end position="500"/>
    </location>
</feature>
<feature type="domain" description="SAP" evidence="10">
    <location>
        <begin position="382"/>
        <end position="416"/>
    </location>
</feature>
<dbReference type="Proteomes" id="UP000520463">
    <property type="component" value="Unassembled WGS sequence"/>
</dbReference>
<feature type="non-terminal residue" evidence="11">
    <location>
        <position position="1"/>
    </location>
</feature>
<dbReference type="PANTHER" id="PTHR22793:SF5">
    <property type="entry name" value="MYOCARDIN-RELATED TRANSCRIPTION FACTOR B"/>
    <property type="match status" value="1"/>
</dbReference>
<evidence type="ECO:0000256" key="6">
    <source>
        <dbReference type="ARBA" id="ARBA00023242"/>
    </source>
</evidence>
<evidence type="ECO:0000256" key="5">
    <source>
        <dbReference type="ARBA" id="ARBA00023163"/>
    </source>
</evidence>
<evidence type="ECO:0000256" key="3">
    <source>
        <dbReference type="ARBA" id="ARBA00023015"/>
    </source>
</evidence>
<proteinExistence type="predicted"/>
<feature type="region of interest" description="Disordered" evidence="9">
    <location>
        <begin position="1006"/>
        <end position="1025"/>
    </location>
</feature>
<dbReference type="SMART" id="SM00707">
    <property type="entry name" value="RPEL"/>
    <property type="match status" value="3"/>
</dbReference>
<evidence type="ECO:0000256" key="7">
    <source>
        <dbReference type="PROSITE-ProRule" id="PRU00401"/>
    </source>
</evidence>
<evidence type="ECO:0000313" key="11">
    <source>
        <dbReference type="EMBL" id="NXK96257.1"/>
    </source>
</evidence>
<evidence type="ECO:0000256" key="4">
    <source>
        <dbReference type="ARBA" id="ARBA00023054"/>
    </source>
</evidence>
<dbReference type="GO" id="GO:0005634">
    <property type="term" value="C:nucleus"/>
    <property type="evidence" value="ECO:0007669"/>
    <property type="project" value="UniProtKB-SubCell"/>
</dbReference>
<keyword evidence="3" id="KW-0805">Transcription regulation</keyword>
<dbReference type="PANTHER" id="PTHR22793">
    <property type="entry name" value="MYOCARDIN-RELATED TRANSCRIPTION FACTOR-RELATED"/>
    <property type="match status" value="1"/>
</dbReference>
<feature type="compositionally biased region" description="Polar residues" evidence="9">
    <location>
        <begin position="461"/>
        <end position="473"/>
    </location>
</feature>
<feature type="region of interest" description="Disordered" evidence="9">
    <location>
        <begin position="801"/>
        <end position="843"/>
    </location>
</feature>
<feature type="compositionally biased region" description="Polar residues" evidence="9">
    <location>
        <begin position="1013"/>
        <end position="1025"/>
    </location>
</feature>
<evidence type="ECO:0000256" key="9">
    <source>
        <dbReference type="SAM" id="MobiDB-lite"/>
    </source>
</evidence>
<evidence type="ECO:0000256" key="8">
    <source>
        <dbReference type="SAM" id="Coils"/>
    </source>
</evidence>
<feature type="compositionally biased region" description="Polar residues" evidence="9">
    <location>
        <begin position="187"/>
        <end position="197"/>
    </location>
</feature>
<protein>
    <submittedName>
        <fullName evidence="11">MKL2 protein</fullName>
    </submittedName>
</protein>